<dbReference type="Proteomes" id="UP000800092">
    <property type="component" value="Unassembled WGS sequence"/>
</dbReference>
<feature type="region of interest" description="Disordered" evidence="1">
    <location>
        <begin position="74"/>
        <end position="117"/>
    </location>
</feature>
<organism evidence="2 3">
    <name type="scientific">Viridothelium virens</name>
    <name type="common">Speckled blister lichen</name>
    <name type="synonym">Trypethelium virens</name>
    <dbReference type="NCBI Taxonomy" id="1048519"/>
    <lineage>
        <taxon>Eukaryota</taxon>
        <taxon>Fungi</taxon>
        <taxon>Dikarya</taxon>
        <taxon>Ascomycota</taxon>
        <taxon>Pezizomycotina</taxon>
        <taxon>Dothideomycetes</taxon>
        <taxon>Dothideomycetes incertae sedis</taxon>
        <taxon>Trypetheliales</taxon>
        <taxon>Trypetheliaceae</taxon>
        <taxon>Viridothelium</taxon>
    </lineage>
</organism>
<evidence type="ECO:0008006" key="4">
    <source>
        <dbReference type="Google" id="ProtNLM"/>
    </source>
</evidence>
<feature type="region of interest" description="Disordered" evidence="1">
    <location>
        <begin position="216"/>
        <end position="238"/>
    </location>
</feature>
<dbReference type="EMBL" id="ML991791">
    <property type="protein sequence ID" value="KAF2235414.1"/>
    <property type="molecule type" value="Genomic_DNA"/>
</dbReference>
<evidence type="ECO:0000256" key="1">
    <source>
        <dbReference type="SAM" id="MobiDB-lite"/>
    </source>
</evidence>
<evidence type="ECO:0000313" key="3">
    <source>
        <dbReference type="Proteomes" id="UP000800092"/>
    </source>
</evidence>
<reference evidence="2" key="1">
    <citation type="journal article" date="2020" name="Stud. Mycol.">
        <title>101 Dothideomycetes genomes: a test case for predicting lifestyles and emergence of pathogens.</title>
        <authorList>
            <person name="Haridas S."/>
            <person name="Albert R."/>
            <person name="Binder M."/>
            <person name="Bloem J."/>
            <person name="Labutti K."/>
            <person name="Salamov A."/>
            <person name="Andreopoulos B."/>
            <person name="Baker S."/>
            <person name="Barry K."/>
            <person name="Bills G."/>
            <person name="Bluhm B."/>
            <person name="Cannon C."/>
            <person name="Castanera R."/>
            <person name="Culley D."/>
            <person name="Daum C."/>
            <person name="Ezra D."/>
            <person name="Gonzalez J."/>
            <person name="Henrissat B."/>
            <person name="Kuo A."/>
            <person name="Liang C."/>
            <person name="Lipzen A."/>
            <person name="Lutzoni F."/>
            <person name="Magnuson J."/>
            <person name="Mondo S."/>
            <person name="Nolan M."/>
            <person name="Ohm R."/>
            <person name="Pangilinan J."/>
            <person name="Park H.-J."/>
            <person name="Ramirez L."/>
            <person name="Alfaro M."/>
            <person name="Sun H."/>
            <person name="Tritt A."/>
            <person name="Yoshinaga Y."/>
            <person name="Zwiers L.-H."/>
            <person name="Turgeon B."/>
            <person name="Goodwin S."/>
            <person name="Spatafora J."/>
            <person name="Crous P."/>
            <person name="Grigoriev I."/>
        </authorList>
    </citation>
    <scope>NUCLEOTIDE SEQUENCE</scope>
    <source>
        <strain evidence="2">Tuck. ex Michener</strain>
    </source>
</reference>
<feature type="region of interest" description="Disordered" evidence="1">
    <location>
        <begin position="274"/>
        <end position="295"/>
    </location>
</feature>
<keyword evidence="3" id="KW-1185">Reference proteome</keyword>
<sequence>MAKNEGTSALLLFLTRDAKIPPLTSIERMKEMQKAGLTRWLTSSDDIAKSTLGEVQTIFQDPKQAKQVLNAAKRISKKRTSSEAESNSPSRKKQKQPASEEPVDPSEIEKSLVLPNSSASEEELEKIVLFTNRAPLVLAFAVSLLKHTMPSQPLSSRLSLAQAVVSVNSKSKAISLGMETGKSAEEEGWGEGQPLFKVMGREIRVMRRPGYIWKESSEDKAADEGELSGNNDTQEDTEPALWALDLESWKKSNGKGGQMPIYTAESARSYLLRSFDTPPSSSEEKAESKKKRSGAQVAAAKEHNLSLLLSALDMLYASWVSHLDTAELDRRAWGWYVRVRPEVESGPAGWGGKGEVKLSEILALRR</sequence>
<proteinExistence type="predicted"/>
<name>A0A6A6HBB7_VIRVR</name>
<accession>A0A6A6HBB7</accession>
<evidence type="ECO:0000313" key="2">
    <source>
        <dbReference type="EMBL" id="KAF2235414.1"/>
    </source>
</evidence>
<dbReference type="OrthoDB" id="514070at2759"/>
<protein>
    <recommendedName>
        <fullName evidence="4">Impact N-terminal domain-containing protein</fullName>
    </recommendedName>
</protein>
<dbReference type="AlphaFoldDB" id="A0A6A6HBB7"/>
<gene>
    <name evidence="2" type="ORF">EV356DRAFT_523166</name>
</gene>